<reference evidence="1" key="1">
    <citation type="submission" date="2022-10" db="EMBL/GenBank/DDBJ databases">
        <title>Complete Genome of Trichothecium roseum strain YXFP-22015, a Plant Pathogen Isolated from Citrus.</title>
        <authorList>
            <person name="Wang Y."/>
            <person name="Zhu L."/>
        </authorList>
    </citation>
    <scope>NUCLEOTIDE SEQUENCE</scope>
    <source>
        <strain evidence="1">YXFP-22015</strain>
    </source>
</reference>
<evidence type="ECO:0000313" key="1">
    <source>
        <dbReference type="EMBL" id="KAI9903692.1"/>
    </source>
</evidence>
<gene>
    <name evidence="1" type="ORF">N3K66_000221</name>
</gene>
<comment type="caution">
    <text evidence="1">The sequence shown here is derived from an EMBL/GenBank/DDBJ whole genome shotgun (WGS) entry which is preliminary data.</text>
</comment>
<accession>A0ACC0VBD7</accession>
<keyword evidence="2" id="KW-1185">Reference proteome</keyword>
<organism evidence="1 2">
    <name type="scientific">Trichothecium roseum</name>
    <dbReference type="NCBI Taxonomy" id="47278"/>
    <lineage>
        <taxon>Eukaryota</taxon>
        <taxon>Fungi</taxon>
        <taxon>Dikarya</taxon>
        <taxon>Ascomycota</taxon>
        <taxon>Pezizomycotina</taxon>
        <taxon>Sordariomycetes</taxon>
        <taxon>Hypocreomycetidae</taxon>
        <taxon>Hypocreales</taxon>
        <taxon>Hypocreales incertae sedis</taxon>
        <taxon>Trichothecium</taxon>
    </lineage>
</organism>
<name>A0ACC0VBD7_9HYPO</name>
<sequence length="312" mass="34040">MNPMSKSHWIAAVLLAVGHLASPSSAQKNYTAEECSARWNNTNDDGYKPVNSSRSALFSLDNSSSVWHVSTTSSAPWTRRDGELQFDVNLSMEDVEISEDRNGTVLCPWAFSGLNKKFEGARRINFNKTCDSLLSSECRETLVRLSTPKDDGECPNLLSSSDATDEIADACDGMTTKQSPRESPLRLDGSSSYCSIQNFHNILVPEEYDTINLMTMTADTQNLDFIDAYDALSRDSIPILLQFKAPGDKDFQAFVGCLPPDDFIADGSRKPQGDSPHGSLDSEDGQSRAGSWRPLLSGTAVAVLTTCVGLVM</sequence>
<protein>
    <submittedName>
        <fullName evidence="1">Uncharacterized protein</fullName>
    </submittedName>
</protein>
<proteinExistence type="predicted"/>
<dbReference type="EMBL" id="CM047940">
    <property type="protein sequence ID" value="KAI9903692.1"/>
    <property type="molecule type" value="Genomic_DNA"/>
</dbReference>
<evidence type="ECO:0000313" key="2">
    <source>
        <dbReference type="Proteomes" id="UP001163324"/>
    </source>
</evidence>
<dbReference type="Proteomes" id="UP001163324">
    <property type="component" value="Chromosome 1"/>
</dbReference>